<dbReference type="RefSeq" id="WP_006549633.1">
    <property type="nucleotide sequence ID" value="NZ_JASPEK010000004.1"/>
</dbReference>
<dbReference type="InterPro" id="IPR050356">
    <property type="entry name" value="SulA_CellDiv_inhibitor"/>
</dbReference>
<dbReference type="PROSITE" id="PS50173">
    <property type="entry name" value="UMUC"/>
    <property type="match status" value="1"/>
</dbReference>
<dbReference type="CDD" id="cd03468">
    <property type="entry name" value="PolY_like"/>
    <property type="match status" value="1"/>
</dbReference>
<sequence>MSREEACARLIAVWVPDWPVAALGLEAQRSPGVLTDPALVPVAVVGGHGVVAASPRARSAGVRTGMRLRRARSLCPELTVLPAQPEREARSFERVMQALSTVLADPVVARPGLALSGARGPARWLGSEEEVAESLVEAVARETGVECLVGIADSLLACILAARRGVIVPAGQTAEFLSPWPVSSVLVALATRREREQMKDLIETLTRLGLRRLGDLAQVPEADVTARFGPMGQRAHRLASGRAWILPRSSRPETDVEVVAELDPPVARADAAAFAARHLAEELVAQLLRRGMVAGRLRVEAGCEDGSDLSRFWMLESAPTSAELRDRVRWQLEGWLAGRAGQPPASALVRLSLTAMELSAAGSAQTGLWAGPDEQVRRRAYRAAQRVESLLGAGEVRLPVVVPGRDPRSRGVLMTWGEEVTGAGQGGEDLTGPAREGAWEGALPSPSPALVPATPVPAQLRDAQGKEVEVDAQGQLGSDPHRVTVTGLLGAEGVDLRQGVQVRAWAGPWPVDEGWWRQQGPSRRAYLQVLTEQGPALLLVRAGRWWVDGVYC</sequence>
<dbReference type="GeneID" id="81707605"/>
<comment type="function">
    <text evidence="3">Poorly processive, error-prone DNA polymerase involved in untargeted mutagenesis. Copies undamaged DNA at stalled replication forks, which arise in vivo from mismatched or misaligned primer ends. These misaligned primers can be extended by PolIV. Exhibits no 3'-5' exonuclease (proofreading) activity. May be involved in translesional synthesis, in conjunction with the beta clamp from PolIII.</text>
</comment>
<dbReference type="SUPFAM" id="SSF56672">
    <property type="entry name" value="DNA/RNA polymerases"/>
    <property type="match status" value="1"/>
</dbReference>
<dbReference type="Pfam" id="PF00817">
    <property type="entry name" value="IMS"/>
    <property type="match status" value="1"/>
</dbReference>
<evidence type="ECO:0000256" key="3">
    <source>
        <dbReference type="ARBA" id="ARBA00025589"/>
    </source>
</evidence>
<reference evidence="5 6" key="1">
    <citation type="submission" date="2017-12" db="EMBL/GenBank/DDBJ databases">
        <title>Phylogenetic diversity of female urinary microbiome.</title>
        <authorList>
            <person name="Thomas-White K."/>
            <person name="Wolfe A.J."/>
        </authorList>
    </citation>
    <scope>NUCLEOTIDE SEQUENCE [LARGE SCALE GENOMIC DNA]</scope>
    <source>
        <strain evidence="5 6">UMB0319</strain>
    </source>
</reference>
<gene>
    <name evidence="5" type="ORF">CYJ26_01405</name>
</gene>
<organism evidence="5 6">
    <name type="scientific">Actinomyces urogenitalis</name>
    <dbReference type="NCBI Taxonomy" id="103621"/>
    <lineage>
        <taxon>Bacteria</taxon>
        <taxon>Bacillati</taxon>
        <taxon>Actinomycetota</taxon>
        <taxon>Actinomycetes</taxon>
        <taxon>Actinomycetales</taxon>
        <taxon>Actinomycetaceae</taxon>
        <taxon>Actinomyces</taxon>
    </lineage>
</organism>
<dbReference type="AlphaFoldDB" id="A0A2I1KVC2"/>
<evidence type="ECO:0000256" key="2">
    <source>
        <dbReference type="ARBA" id="ARBA00022763"/>
    </source>
</evidence>
<proteinExistence type="inferred from homology"/>
<evidence type="ECO:0000259" key="4">
    <source>
        <dbReference type="PROSITE" id="PS50173"/>
    </source>
</evidence>
<evidence type="ECO:0000313" key="5">
    <source>
        <dbReference type="EMBL" id="PKY99574.1"/>
    </source>
</evidence>
<dbReference type="Gene3D" id="3.30.70.270">
    <property type="match status" value="1"/>
</dbReference>
<dbReference type="GO" id="GO:0006281">
    <property type="term" value="P:DNA repair"/>
    <property type="evidence" value="ECO:0007669"/>
    <property type="project" value="InterPro"/>
</dbReference>
<comment type="caution">
    <text evidence="5">The sequence shown here is derived from an EMBL/GenBank/DDBJ whole genome shotgun (WGS) entry which is preliminary data.</text>
</comment>
<keyword evidence="2" id="KW-0227">DNA damage</keyword>
<accession>A0A2I1KVC2</accession>
<dbReference type="EMBL" id="PKHA01000001">
    <property type="protein sequence ID" value="PKY99574.1"/>
    <property type="molecule type" value="Genomic_DNA"/>
</dbReference>
<feature type="domain" description="UmuC" evidence="4">
    <location>
        <begin position="29"/>
        <end position="163"/>
    </location>
</feature>
<dbReference type="PANTHER" id="PTHR35369:SF2">
    <property type="entry name" value="BLR3025 PROTEIN"/>
    <property type="match status" value="1"/>
</dbReference>
<evidence type="ECO:0000313" key="6">
    <source>
        <dbReference type="Proteomes" id="UP000234778"/>
    </source>
</evidence>
<dbReference type="PANTHER" id="PTHR35369">
    <property type="entry name" value="BLR3025 PROTEIN-RELATED"/>
    <property type="match status" value="1"/>
</dbReference>
<comment type="similarity">
    <text evidence="1">Belongs to the DNA polymerase type-Y family.</text>
</comment>
<dbReference type="InterPro" id="IPR001126">
    <property type="entry name" value="UmuC"/>
</dbReference>
<dbReference type="Gene3D" id="3.40.1170.60">
    <property type="match status" value="1"/>
</dbReference>
<dbReference type="InterPro" id="IPR043502">
    <property type="entry name" value="DNA/RNA_pol_sf"/>
</dbReference>
<dbReference type="Proteomes" id="UP000234778">
    <property type="component" value="Unassembled WGS sequence"/>
</dbReference>
<dbReference type="InterPro" id="IPR043128">
    <property type="entry name" value="Rev_trsase/Diguanyl_cyclase"/>
</dbReference>
<protein>
    <submittedName>
        <fullName evidence="5">DNA polymerase Y family protein</fullName>
    </submittedName>
</protein>
<evidence type="ECO:0000256" key="1">
    <source>
        <dbReference type="ARBA" id="ARBA00010945"/>
    </source>
</evidence>
<name>A0A2I1KVC2_9ACTO</name>